<evidence type="ECO:0008006" key="8">
    <source>
        <dbReference type="Google" id="ProtNLM"/>
    </source>
</evidence>
<dbReference type="EMBL" id="CAKKNE010000004">
    <property type="protein sequence ID" value="CAH0374398.1"/>
    <property type="molecule type" value="Genomic_DNA"/>
</dbReference>
<dbReference type="Proteomes" id="UP000789595">
    <property type="component" value="Unassembled WGS sequence"/>
</dbReference>
<dbReference type="PANTHER" id="PTHR30307:SF0">
    <property type="entry name" value="S-ADENOSYLMETHIONINE:TRNA RIBOSYLTRANSFERASE-ISOMERASE"/>
    <property type="match status" value="1"/>
</dbReference>
<protein>
    <recommendedName>
        <fullName evidence="8">Epoxyqueuosine reductase</fullName>
    </recommendedName>
</protein>
<dbReference type="Gene3D" id="3.40.1780.10">
    <property type="entry name" value="QueA-like"/>
    <property type="match status" value="2"/>
</dbReference>
<sequence>MRLLMRRLALRPGTAATRATLRRALFTYDLPAERIASHPADPRGSSKLLVYRNTHLEDATFSDLDGYLPEGALVVANDSRVVRARLACSTDGAPFEVLLLAPADATADPAALVAAGADGQAWAAMARTTNIGEGSILKVEGSEAHLRVSRVVSPWVEHGEDDGTEVEIVVEAAGTLADLLDVCGEVPVPPYLGRSVEASDDEDYQTTYASEQGSVAAPTAGLHFTGEHWARVQNNFETARVTLHVGAGTFRPVTGSIDEHDMHAERFSVTRATVEALIAAKRDGRSIVAVGTTSCRALESLYLLAVKIASITPCAMKGQELRKRAVLGDLGALPQWSGRGDRPDVVQTFESLLQTSPADTFAASTSLCITNDGRWRFSVVDALVTNFHHPDSTLLHLVDAFLAGKARDLYRRALAGDYRFLSYGDACYLTRSMDEHAAAAVEPRTERVAGLGAEEQCAAAAPNETERPKVLLHSCCAPCSGAMIEEMVEKQDADVTIFFYNPNIHPRAEYELRKRENEEYARRLGVPFVDGDYDPDEWYKRARGMEFSPERGSRCTMCFDMRMDRTALYAHEWGFSHIATTNSTSRWKDEQQVDDSGRRAAAKYDLTYMDDDWKTDVMTARKYEINAQQSFYKQEYCGCSFSLRDNNFHRAKEGLDPIKPAQGDVYSDPLADAAEESPEVVDAFFRDAPAFSEELRGVYKTRRRARDASVSGNNW</sequence>
<keyword evidence="2" id="KW-0808">Transferase</keyword>
<dbReference type="Pfam" id="PF02547">
    <property type="entry name" value="Queuosine_synth"/>
    <property type="match status" value="2"/>
</dbReference>
<keyword evidence="3" id="KW-0949">S-adenosyl-L-methionine</keyword>
<dbReference type="GO" id="GO:0051075">
    <property type="term" value="F:S-adenosylmethionine:tRNA ribosyltransferase-isomerase activity"/>
    <property type="evidence" value="ECO:0007669"/>
    <property type="project" value="TreeGrafter"/>
</dbReference>
<dbReference type="Pfam" id="PF02677">
    <property type="entry name" value="QueH"/>
    <property type="match status" value="1"/>
</dbReference>
<organism evidence="5">
    <name type="scientific">Pelagomonas calceolata</name>
    <dbReference type="NCBI Taxonomy" id="35677"/>
    <lineage>
        <taxon>Eukaryota</taxon>
        <taxon>Sar</taxon>
        <taxon>Stramenopiles</taxon>
        <taxon>Ochrophyta</taxon>
        <taxon>Pelagophyceae</taxon>
        <taxon>Pelagomonadales</taxon>
        <taxon>Pelagomonadaceae</taxon>
        <taxon>Pelagomonas</taxon>
    </lineage>
</organism>
<keyword evidence="7" id="KW-1185">Reference proteome</keyword>
<evidence type="ECO:0000313" key="7">
    <source>
        <dbReference type="Proteomes" id="UP000789595"/>
    </source>
</evidence>
<dbReference type="InterPro" id="IPR003699">
    <property type="entry name" value="QueA"/>
</dbReference>
<evidence type="ECO:0000256" key="3">
    <source>
        <dbReference type="ARBA" id="ARBA00022691"/>
    </source>
</evidence>
<evidence type="ECO:0000256" key="1">
    <source>
        <dbReference type="ARBA" id="ARBA00022490"/>
    </source>
</evidence>
<evidence type="ECO:0000313" key="6">
    <source>
        <dbReference type="EMBL" id="CAH0374398.1"/>
    </source>
</evidence>
<dbReference type="GO" id="GO:0008616">
    <property type="term" value="P:tRNA queuosine(34) biosynthetic process"/>
    <property type="evidence" value="ECO:0007669"/>
    <property type="project" value="UniProtKB-KW"/>
</dbReference>
<dbReference type="OrthoDB" id="1448at2759"/>
<dbReference type="InterPro" id="IPR042119">
    <property type="entry name" value="QueA_dom2"/>
</dbReference>
<dbReference type="SUPFAM" id="SSF111337">
    <property type="entry name" value="QueA-like"/>
    <property type="match status" value="2"/>
</dbReference>
<gene>
    <name evidence="5" type="ORF">PCAL00307_LOCUS22186</name>
    <name evidence="6" type="ORF">PECAL_4P16770</name>
</gene>
<proteinExistence type="inferred from homology"/>
<dbReference type="HAMAP" id="MF_02089">
    <property type="entry name" value="QueH"/>
    <property type="match status" value="1"/>
</dbReference>
<dbReference type="AlphaFoldDB" id="A0A7S4A803"/>
<evidence type="ECO:0000256" key="2">
    <source>
        <dbReference type="ARBA" id="ARBA00022679"/>
    </source>
</evidence>
<dbReference type="InterPro" id="IPR042118">
    <property type="entry name" value="QueA_dom1"/>
</dbReference>
<evidence type="ECO:0000313" key="5">
    <source>
        <dbReference type="EMBL" id="CAE0706735.1"/>
    </source>
</evidence>
<keyword evidence="1" id="KW-0963">Cytoplasm</keyword>
<evidence type="ECO:0000256" key="4">
    <source>
        <dbReference type="ARBA" id="ARBA00022785"/>
    </source>
</evidence>
<dbReference type="InterPro" id="IPR003828">
    <property type="entry name" value="QueH"/>
</dbReference>
<dbReference type="Gene3D" id="2.40.10.240">
    <property type="entry name" value="QueA-like"/>
    <property type="match status" value="1"/>
</dbReference>
<dbReference type="InterPro" id="IPR036100">
    <property type="entry name" value="QueA_sf"/>
</dbReference>
<dbReference type="PANTHER" id="PTHR30307">
    <property type="entry name" value="S-ADENOSYLMETHIONINE:TRNA RIBOSYLTRANSFERASE-ISOMERASE"/>
    <property type="match status" value="1"/>
</dbReference>
<dbReference type="EMBL" id="HBIW01025721">
    <property type="protein sequence ID" value="CAE0706735.1"/>
    <property type="molecule type" value="Transcribed_RNA"/>
</dbReference>
<accession>A0A7S4A803</accession>
<name>A0A7S4A803_9STRA</name>
<keyword evidence="4" id="KW-0671">Queuosine biosynthesis</keyword>
<reference evidence="5" key="1">
    <citation type="submission" date="2021-01" db="EMBL/GenBank/DDBJ databases">
        <authorList>
            <person name="Corre E."/>
            <person name="Pelletier E."/>
            <person name="Niang G."/>
            <person name="Scheremetjew M."/>
            <person name="Finn R."/>
            <person name="Kale V."/>
            <person name="Holt S."/>
            <person name="Cochrane G."/>
            <person name="Meng A."/>
            <person name="Brown T."/>
            <person name="Cohen L."/>
        </authorList>
    </citation>
    <scope>NUCLEOTIDE SEQUENCE</scope>
    <source>
        <strain evidence="5">CCMP1756</strain>
    </source>
</reference>
<reference evidence="6" key="2">
    <citation type="submission" date="2021-11" db="EMBL/GenBank/DDBJ databases">
        <authorList>
            <consortium name="Genoscope - CEA"/>
            <person name="William W."/>
        </authorList>
    </citation>
    <scope>NUCLEOTIDE SEQUENCE</scope>
</reference>